<evidence type="ECO:0000256" key="8">
    <source>
        <dbReference type="HAMAP-Rule" id="MF_01416"/>
    </source>
</evidence>
<dbReference type="PROSITE" id="PS00389">
    <property type="entry name" value="ATPASE_DELTA"/>
    <property type="match status" value="1"/>
</dbReference>
<protein>
    <recommendedName>
        <fullName evidence="8">ATP synthase subunit delta</fullName>
    </recommendedName>
    <alternativeName>
        <fullName evidence="8">ATP synthase F(1) sector subunit delta</fullName>
    </alternativeName>
    <alternativeName>
        <fullName evidence="8">F-type ATPase subunit delta</fullName>
        <shortName evidence="8">F-ATPase subunit delta</shortName>
    </alternativeName>
</protein>
<dbReference type="Gene3D" id="1.10.520.20">
    <property type="entry name" value="N-terminal domain of the delta subunit of the F1F0-ATP synthase"/>
    <property type="match status" value="1"/>
</dbReference>
<accession>A0A6L6IY38</accession>
<dbReference type="Pfam" id="PF00213">
    <property type="entry name" value="OSCP"/>
    <property type="match status" value="1"/>
</dbReference>
<comment type="function">
    <text evidence="8">F(1)F(0) ATP synthase produces ATP from ADP in the presence of a proton or sodium gradient. F-type ATPases consist of two structural domains, F(1) containing the extramembraneous catalytic core and F(0) containing the membrane proton channel, linked together by a central stalk and a peripheral stalk. During catalysis, ATP synthesis in the catalytic domain of F(1) is coupled via a rotary mechanism of the central stalk subunits to proton translocation.</text>
</comment>
<evidence type="ECO:0000256" key="3">
    <source>
        <dbReference type="ARBA" id="ARBA00022781"/>
    </source>
</evidence>
<keyword evidence="4 8" id="KW-0406">Ion transport</keyword>
<dbReference type="NCBIfam" id="NF004406">
    <property type="entry name" value="PRK05758.3-2"/>
    <property type="match status" value="1"/>
</dbReference>
<evidence type="ECO:0000256" key="5">
    <source>
        <dbReference type="ARBA" id="ARBA00023136"/>
    </source>
</evidence>
<dbReference type="EMBL" id="WMII01000013">
    <property type="protein sequence ID" value="MTH65406.1"/>
    <property type="molecule type" value="Genomic_DNA"/>
</dbReference>
<organism evidence="9 10">
    <name type="scientific">Paracoccus shanxieyensis</name>
    <dbReference type="NCBI Taxonomy" id="2675752"/>
    <lineage>
        <taxon>Bacteria</taxon>
        <taxon>Pseudomonadati</taxon>
        <taxon>Pseudomonadota</taxon>
        <taxon>Alphaproteobacteria</taxon>
        <taxon>Rhodobacterales</taxon>
        <taxon>Paracoccaceae</taxon>
        <taxon>Paracoccus</taxon>
    </lineage>
</organism>
<evidence type="ECO:0000256" key="4">
    <source>
        <dbReference type="ARBA" id="ARBA00023065"/>
    </source>
</evidence>
<dbReference type="PANTHER" id="PTHR11910">
    <property type="entry name" value="ATP SYNTHASE DELTA CHAIN"/>
    <property type="match status" value="1"/>
</dbReference>
<dbReference type="GO" id="GO:0046933">
    <property type="term" value="F:proton-transporting ATP synthase activity, rotational mechanism"/>
    <property type="evidence" value="ECO:0007669"/>
    <property type="project" value="UniProtKB-UniRule"/>
</dbReference>
<comment type="caution">
    <text evidence="9">The sequence shown here is derived from an EMBL/GenBank/DDBJ whole genome shotgun (WGS) entry which is preliminary data.</text>
</comment>
<keyword evidence="2 8" id="KW-0813">Transport</keyword>
<keyword evidence="3 8" id="KW-0375">Hydrogen ion transport</keyword>
<dbReference type="InterPro" id="IPR000711">
    <property type="entry name" value="ATPase_OSCP/dsu"/>
</dbReference>
<dbReference type="GO" id="GO:0005886">
    <property type="term" value="C:plasma membrane"/>
    <property type="evidence" value="ECO:0007669"/>
    <property type="project" value="UniProtKB-SubCell"/>
</dbReference>
<evidence type="ECO:0000256" key="6">
    <source>
        <dbReference type="ARBA" id="ARBA00023196"/>
    </source>
</evidence>
<name>A0A6L6IY38_9RHOB</name>
<dbReference type="NCBIfam" id="TIGR01145">
    <property type="entry name" value="ATP_synt_delta"/>
    <property type="match status" value="1"/>
</dbReference>
<dbReference type="Proteomes" id="UP000478740">
    <property type="component" value="Unassembled WGS sequence"/>
</dbReference>
<evidence type="ECO:0000313" key="10">
    <source>
        <dbReference type="Proteomes" id="UP000478740"/>
    </source>
</evidence>
<evidence type="ECO:0000256" key="7">
    <source>
        <dbReference type="ARBA" id="ARBA00023310"/>
    </source>
</evidence>
<gene>
    <name evidence="8" type="primary">atpH</name>
    <name evidence="9" type="ORF">GL284_14120</name>
</gene>
<evidence type="ECO:0000256" key="2">
    <source>
        <dbReference type="ARBA" id="ARBA00022448"/>
    </source>
</evidence>
<sequence length="188" mass="20226">MTVASSSSISADIAGRYAQALFDLVKDSGSIDTLSTQIDDLAQAYDESADLRDLTVSPLYNRDQQEAAVQALAAKMGLSAELTNTLRLLARNRRLFTLPQFVAKLRGLIADAKGEMTADVVSAQQLTNEQMTRLADTLSEKSGKKVKLNAQVDETLIGGMIVKLGSTMIDSSIRSKLASLQNVMKEVG</sequence>
<evidence type="ECO:0000256" key="1">
    <source>
        <dbReference type="ARBA" id="ARBA00004370"/>
    </source>
</evidence>
<keyword evidence="7 8" id="KW-0066">ATP synthesis</keyword>
<keyword evidence="6 8" id="KW-0139">CF(1)</keyword>
<keyword evidence="5 8" id="KW-0472">Membrane</keyword>
<dbReference type="InterPro" id="IPR020781">
    <property type="entry name" value="ATPase_OSCP/d_CS"/>
</dbReference>
<dbReference type="GO" id="GO:0045259">
    <property type="term" value="C:proton-transporting ATP synthase complex"/>
    <property type="evidence" value="ECO:0007669"/>
    <property type="project" value="UniProtKB-KW"/>
</dbReference>
<dbReference type="HAMAP" id="MF_01416">
    <property type="entry name" value="ATP_synth_delta_bact"/>
    <property type="match status" value="1"/>
</dbReference>
<dbReference type="PRINTS" id="PR00125">
    <property type="entry name" value="ATPASEDELTA"/>
</dbReference>
<dbReference type="SUPFAM" id="SSF47928">
    <property type="entry name" value="N-terminal domain of the delta subunit of the F1F0-ATP synthase"/>
    <property type="match status" value="1"/>
</dbReference>
<comment type="subcellular location">
    <subcellularLocation>
        <location evidence="8">Cell membrane</location>
        <topology evidence="8">Peripheral membrane protein</topology>
    </subcellularLocation>
    <subcellularLocation>
        <location evidence="1">Membrane</location>
    </subcellularLocation>
</comment>
<evidence type="ECO:0000313" key="9">
    <source>
        <dbReference type="EMBL" id="MTH65406.1"/>
    </source>
</evidence>
<dbReference type="AlphaFoldDB" id="A0A6L6IY38"/>
<comment type="similarity">
    <text evidence="8">Belongs to the ATPase delta chain family.</text>
</comment>
<keyword evidence="10" id="KW-1185">Reference proteome</keyword>
<keyword evidence="8" id="KW-1003">Cell membrane</keyword>
<dbReference type="InterPro" id="IPR026015">
    <property type="entry name" value="ATP_synth_OSCP/delta_N_sf"/>
</dbReference>
<reference evidence="9 10" key="1">
    <citation type="submission" date="2019-11" db="EMBL/GenBank/DDBJ databases">
        <authorList>
            <person name="Dong K."/>
        </authorList>
    </citation>
    <scope>NUCLEOTIDE SEQUENCE [LARGE SCALE GENOMIC DNA]</scope>
    <source>
        <strain evidence="9 10">DK608</strain>
    </source>
</reference>
<comment type="function">
    <text evidence="8">This protein is part of the stalk that links CF(0) to CF(1). It either transmits conformational changes from CF(0) to CF(1) or is implicated in proton conduction.</text>
</comment>
<proteinExistence type="inferred from homology"/>